<proteinExistence type="inferred from homology"/>
<keyword evidence="5" id="KW-0012">Acyltransferase</keyword>
<evidence type="ECO:0000256" key="3">
    <source>
        <dbReference type="ARBA" id="ARBA00022960"/>
    </source>
</evidence>
<keyword evidence="4" id="KW-0573">Peptidoglycan synthesis</keyword>
<evidence type="ECO:0000256" key="7">
    <source>
        <dbReference type="SAM" id="MobiDB-lite"/>
    </source>
</evidence>
<dbReference type="PANTHER" id="PTHR36174:SF1">
    <property type="entry name" value="LIPID II:GLYCINE GLYCYLTRANSFERASE"/>
    <property type="match status" value="1"/>
</dbReference>
<dbReference type="Proteomes" id="UP000194903">
    <property type="component" value="Unassembled WGS sequence"/>
</dbReference>
<keyword evidence="3" id="KW-0133">Cell shape</keyword>
<evidence type="ECO:0000256" key="2">
    <source>
        <dbReference type="ARBA" id="ARBA00022679"/>
    </source>
</evidence>
<dbReference type="AlphaFoldDB" id="A0A252F495"/>
<evidence type="ECO:0000313" key="9">
    <source>
        <dbReference type="Proteomes" id="UP000194903"/>
    </source>
</evidence>
<gene>
    <name evidence="8" type="ORF">CBW42_07140</name>
</gene>
<evidence type="ECO:0000256" key="6">
    <source>
        <dbReference type="ARBA" id="ARBA00023316"/>
    </source>
</evidence>
<dbReference type="PANTHER" id="PTHR36174">
    <property type="entry name" value="LIPID II:GLYCINE GLYCYLTRANSFERASE"/>
    <property type="match status" value="1"/>
</dbReference>
<organism evidence="8 9">
    <name type="scientific">Butyricicoccus porcorum</name>
    <dbReference type="NCBI Taxonomy" id="1945634"/>
    <lineage>
        <taxon>Bacteria</taxon>
        <taxon>Bacillati</taxon>
        <taxon>Bacillota</taxon>
        <taxon>Clostridia</taxon>
        <taxon>Eubacteriales</taxon>
        <taxon>Butyricicoccaceae</taxon>
        <taxon>Butyricicoccus</taxon>
    </lineage>
</organism>
<keyword evidence="6" id="KW-0961">Cell wall biogenesis/degradation</keyword>
<comment type="caution">
    <text evidence="8">The sequence shown here is derived from an EMBL/GenBank/DDBJ whole genome shotgun (WGS) entry which is preliminary data.</text>
</comment>
<dbReference type="GO" id="GO:0016755">
    <property type="term" value="F:aminoacyltransferase activity"/>
    <property type="evidence" value="ECO:0007669"/>
    <property type="project" value="InterPro"/>
</dbReference>
<dbReference type="SUPFAM" id="SSF55729">
    <property type="entry name" value="Acyl-CoA N-acyltransferases (Nat)"/>
    <property type="match status" value="2"/>
</dbReference>
<evidence type="ECO:0008006" key="10">
    <source>
        <dbReference type="Google" id="ProtNLM"/>
    </source>
</evidence>
<dbReference type="InterPro" id="IPR003447">
    <property type="entry name" value="FEMABX"/>
</dbReference>
<feature type="compositionally biased region" description="Basic and acidic residues" evidence="7">
    <location>
        <begin position="390"/>
        <end position="414"/>
    </location>
</feature>
<dbReference type="PROSITE" id="PS51191">
    <property type="entry name" value="FEMABX"/>
    <property type="match status" value="1"/>
</dbReference>
<dbReference type="GO" id="GO:0009252">
    <property type="term" value="P:peptidoglycan biosynthetic process"/>
    <property type="evidence" value="ECO:0007669"/>
    <property type="project" value="UniProtKB-KW"/>
</dbReference>
<dbReference type="EMBL" id="NHOC01000005">
    <property type="protein sequence ID" value="OUM20597.1"/>
    <property type="molecule type" value="Genomic_DNA"/>
</dbReference>
<protein>
    <recommendedName>
        <fullName evidence="10">Methicillin resistance protein</fullName>
    </recommendedName>
</protein>
<dbReference type="InterPro" id="IPR050644">
    <property type="entry name" value="PG_Glycine_Bridge_Synth"/>
</dbReference>
<evidence type="ECO:0000256" key="5">
    <source>
        <dbReference type="ARBA" id="ARBA00023315"/>
    </source>
</evidence>
<sequence length="414" mass="47538">MFEFVNDKTLAEYEAFNEGHPYGHFMQSKKWANLKDNWKWEAIVVRGEDGKIVGSLAVLIRNLPHLPWTLMYGCRGPVCDPHDRETMEQLIAGARVLAKKYHAYVLKLDPDVSIEDKQFIEELEHLGFRNATGDGKNFEGIQPNFVFRLDVSGMKNEKVFSAPAPGEAFDISVDDTQGEAAIMHFKTDTRTKVRKAIKRGVKIKLCGKEMMPFFSKMMMETGLRDGFVTRPASYFNKMLDAMGDNARLYMAFYEDKPIAGTLAIYYGDKVWYLYGASANGTKEFDVRKLMPNYLLQWMMIQWALEKGCRIYDFRGVSGDLTPDNPLYGLYRFKKDFNGDLVQFVGEYDLVFNKPVHFAVVHGQSTYRNLRRKRFLKKNAALDTSKPKNLTGDHRGEKKEEPKAEKKTDAKPESK</sequence>
<name>A0A252F495_9FIRM</name>
<feature type="region of interest" description="Disordered" evidence="7">
    <location>
        <begin position="377"/>
        <end position="414"/>
    </location>
</feature>
<evidence type="ECO:0000313" key="8">
    <source>
        <dbReference type="EMBL" id="OUM20597.1"/>
    </source>
</evidence>
<evidence type="ECO:0000256" key="1">
    <source>
        <dbReference type="ARBA" id="ARBA00009943"/>
    </source>
</evidence>
<evidence type="ECO:0000256" key="4">
    <source>
        <dbReference type="ARBA" id="ARBA00022984"/>
    </source>
</evidence>
<keyword evidence="9" id="KW-1185">Reference proteome</keyword>
<accession>A0A252F495</accession>
<dbReference type="Gene3D" id="3.40.630.30">
    <property type="match status" value="2"/>
</dbReference>
<comment type="similarity">
    <text evidence="1">Belongs to the FemABX family.</text>
</comment>
<dbReference type="GO" id="GO:0071555">
    <property type="term" value="P:cell wall organization"/>
    <property type="evidence" value="ECO:0007669"/>
    <property type="project" value="UniProtKB-KW"/>
</dbReference>
<dbReference type="GO" id="GO:0008360">
    <property type="term" value="P:regulation of cell shape"/>
    <property type="evidence" value="ECO:0007669"/>
    <property type="project" value="UniProtKB-KW"/>
</dbReference>
<dbReference type="InterPro" id="IPR016181">
    <property type="entry name" value="Acyl_CoA_acyltransferase"/>
</dbReference>
<reference evidence="8 9" key="1">
    <citation type="submission" date="2017-05" db="EMBL/GenBank/DDBJ databases">
        <title>Butyricicoccus porcorum sp. nov. a butyrate-producing bacterium from the swine intestinal tract.</title>
        <authorList>
            <person name="Trachsel J."/>
            <person name="Humphrey S."/>
            <person name="Allen H.K."/>
        </authorList>
    </citation>
    <scope>NUCLEOTIDE SEQUENCE [LARGE SCALE GENOMIC DNA]</scope>
    <source>
        <strain evidence="8">BB10</strain>
    </source>
</reference>
<dbReference type="RefSeq" id="WP_087019169.1">
    <property type="nucleotide sequence ID" value="NZ_NHOC01000005.1"/>
</dbReference>
<keyword evidence="2" id="KW-0808">Transferase</keyword>
<dbReference type="Pfam" id="PF02388">
    <property type="entry name" value="FemAB"/>
    <property type="match status" value="3"/>
</dbReference>
<dbReference type="OrthoDB" id="9785911at2"/>